<dbReference type="Proteomes" id="UP001519667">
    <property type="component" value="Unassembled WGS sequence"/>
</dbReference>
<organism evidence="1 2">
    <name type="scientific">Metapseudomonas boanensis</name>
    <dbReference type="NCBI Taxonomy" id="2822138"/>
    <lineage>
        <taxon>Bacteria</taxon>
        <taxon>Pseudomonadati</taxon>
        <taxon>Pseudomonadota</taxon>
        <taxon>Gammaproteobacteria</taxon>
        <taxon>Pseudomonadales</taxon>
        <taxon>Pseudomonadaceae</taxon>
        <taxon>Metapseudomonas</taxon>
    </lineage>
</organism>
<accession>A0ABS5XGB9</accession>
<evidence type="ECO:0000313" key="1">
    <source>
        <dbReference type="EMBL" id="MBT8766298.1"/>
    </source>
</evidence>
<reference evidence="1 2" key="1">
    <citation type="submission" date="2021-04" db="EMBL/GenBank/DDBJ databases">
        <title>Pseudomonas boanensis sp. nov., a bacterium isolated from river water used for household purposes in Boane District, Mozambique.</title>
        <authorList>
            <person name="Nicklasson M."/>
            <person name="Martin-Rodriguez A.J."/>
            <person name="Thorell K."/>
            <person name="Neves L."/>
            <person name="Mussagy A."/>
            <person name="Rydberg H.A."/>
            <person name="Hernroth B."/>
            <person name="Svensson-Stadler L."/>
            <person name="Sjoling A."/>
        </authorList>
    </citation>
    <scope>NUCLEOTIDE SEQUENCE [LARGE SCALE GENOMIC DNA]</scope>
    <source>
        <strain evidence="1 2">DB1</strain>
    </source>
</reference>
<proteinExistence type="predicted"/>
<name>A0ABS5XGB9_9GAMM</name>
<dbReference type="RefSeq" id="WP_215372941.1">
    <property type="nucleotide sequence ID" value="NZ_JAGTIS010000003.1"/>
</dbReference>
<keyword evidence="2" id="KW-1185">Reference proteome</keyword>
<protein>
    <submittedName>
        <fullName evidence="1">Uncharacterized protein</fullName>
    </submittedName>
</protein>
<gene>
    <name evidence="1" type="ORF">J7302_09155</name>
</gene>
<dbReference type="EMBL" id="JAGTIS010000003">
    <property type="protein sequence ID" value="MBT8766298.1"/>
    <property type="molecule type" value="Genomic_DNA"/>
</dbReference>
<sequence>MLALDVRLLQRDGLLAPGKTASWCWSLNGENLGSIQIRAKTGRVTLHYRTRISGNELQTREYPVFLEWTGCTYGGQRPWFLCPGRDCGRRVAILFGGSVFACRHCHQLAYPSQRTRFRDPAMLRADRIRKKLNWTPGIFNGDGVKPKGMHWKTFNRLKAEHTGYVLESMMAMEDCYERYERELARIEGR</sequence>
<evidence type="ECO:0000313" key="2">
    <source>
        <dbReference type="Proteomes" id="UP001519667"/>
    </source>
</evidence>
<comment type="caution">
    <text evidence="1">The sequence shown here is derived from an EMBL/GenBank/DDBJ whole genome shotgun (WGS) entry which is preliminary data.</text>
</comment>